<sequence>MEKRVIIMNFETGSQAYEAFSKVKKLHLTQMIKGEQMAVVQHSSDGTHKFQIEDFIDFTGNNKSATGGLIGMLVGILGGPVGVLLGWFTGGVIGASRDVKEVREAQGVFEFLIDKIQEGDTGLLLIADEEDNRPLNQLIMNELGGEITRMSYSDVEADVAKAKEMEKQNDSSDPS</sequence>
<accession>A0A4P5P6T9</accession>
<reference evidence="3" key="1">
    <citation type="submission" date="2019-02" db="EMBL/GenBank/DDBJ databases">
        <title>Draft genome sequence of Enterococcus sp. Gos25-1.</title>
        <authorList>
            <person name="Tanaka N."/>
            <person name="Shiwa Y."/>
            <person name="Fujita N."/>
        </authorList>
    </citation>
    <scope>NUCLEOTIDE SEQUENCE [LARGE SCALE GENOMIC DNA]</scope>
    <source>
        <strain evidence="3">Gos25-1</strain>
    </source>
</reference>
<evidence type="ECO:0000313" key="3">
    <source>
        <dbReference type="Proteomes" id="UP000290567"/>
    </source>
</evidence>
<evidence type="ECO:0000313" key="2">
    <source>
        <dbReference type="EMBL" id="GCF93647.1"/>
    </source>
</evidence>
<gene>
    <name evidence="2" type="ORF">NRIC_15380</name>
</gene>
<keyword evidence="1" id="KW-1133">Transmembrane helix</keyword>
<name>A0A4P5P6T9_9ENTE</name>
<dbReference type="Proteomes" id="UP000290567">
    <property type="component" value="Unassembled WGS sequence"/>
</dbReference>
<dbReference type="RefSeq" id="WP_146622103.1">
    <property type="nucleotide sequence ID" value="NZ_BJCC01000012.1"/>
</dbReference>
<dbReference type="EMBL" id="BJCC01000012">
    <property type="protein sequence ID" value="GCF93647.1"/>
    <property type="molecule type" value="Genomic_DNA"/>
</dbReference>
<dbReference type="AlphaFoldDB" id="A0A4P5P6T9"/>
<evidence type="ECO:0000256" key="1">
    <source>
        <dbReference type="SAM" id="Phobius"/>
    </source>
</evidence>
<keyword evidence="3" id="KW-1185">Reference proteome</keyword>
<evidence type="ECO:0008006" key="4">
    <source>
        <dbReference type="Google" id="ProtNLM"/>
    </source>
</evidence>
<keyword evidence="1" id="KW-0472">Membrane</keyword>
<dbReference type="OrthoDB" id="2365131at2"/>
<organism evidence="2 3">
    <name type="scientific">Enterococcus florum</name>
    <dbReference type="NCBI Taxonomy" id="2480627"/>
    <lineage>
        <taxon>Bacteria</taxon>
        <taxon>Bacillati</taxon>
        <taxon>Bacillota</taxon>
        <taxon>Bacilli</taxon>
        <taxon>Lactobacillales</taxon>
        <taxon>Enterococcaceae</taxon>
        <taxon>Enterococcus</taxon>
    </lineage>
</organism>
<comment type="caution">
    <text evidence="2">The sequence shown here is derived from an EMBL/GenBank/DDBJ whole genome shotgun (WGS) entry which is preliminary data.</text>
</comment>
<proteinExistence type="predicted"/>
<keyword evidence="1" id="KW-0812">Transmembrane</keyword>
<feature type="transmembrane region" description="Helical" evidence="1">
    <location>
        <begin position="69"/>
        <end position="93"/>
    </location>
</feature>
<protein>
    <recommendedName>
        <fullName evidence="4">DUF1269 domain-containing protein</fullName>
    </recommendedName>
</protein>